<comment type="subcellular location">
    <subcellularLocation>
        <location evidence="1">Membrane</location>
        <topology evidence="1">Single-pass type II membrane protein</topology>
    </subcellularLocation>
</comment>
<proteinExistence type="inferred from homology"/>
<dbReference type="InterPro" id="IPR026050">
    <property type="entry name" value="C1GALT1/C1GALT1_chp1"/>
</dbReference>
<keyword evidence="3" id="KW-0812">Transmembrane</keyword>
<feature type="compositionally biased region" description="Low complexity" evidence="7">
    <location>
        <begin position="210"/>
        <end position="221"/>
    </location>
</feature>
<protein>
    <submittedName>
        <fullName evidence="8">Uncharacterized protein</fullName>
    </submittedName>
</protein>
<organism evidence="8 9">
    <name type="scientific">Volvox africanus</name>
    <dbReference type="NCBI Taxonomy" id="51714"/>
    <lineage>
        <taxon>Eukaryota</taxon>
        <taxon>Viridiplantae</taxon>
        <taxon>Chlorophyta</taxon>
        <taxon>core chlorophytes</taxon>
        <taxon>Chlorophyceae</taxon>
        <taxon>CS clade</taxon>
        <taxon>Chlamydomonadales</taxon>
        <taxon>Volvocaceae</taxon>
        <taxon>Volvox</taxon>
    </lineage>
</organism>
<keyword evidence="5" id="KW-1133">Transmembrane helix</keyword>
<dbReference type="EMBL" id="BNCO01000054">
    <property type="protein sequence ID" value="GIL62901.1"/>
    <property type="molecule type" value="Genomic_DNA"/>
</dbReference>
<sequence length="511" mass="56358">MPDLPSRSASPLQLGPVSRLFFLLFLVLLLRLPQRPLAWRRPLQDADLVIVRGTCTSRLDLAHATGRAARRINSTDLRILYVLEDADKAQQLQDRFGSSLNETYLVWPDRPDPKKPGDTRVAMAPWLAHDALGESYKWILFGDDDTFFFVDGVKALLREYDHNLPYIVTDAIWHKRRRNLMEAPRCLPCHVTPAFRQAASIRSDTDKPTKTAATASGADSGSDGDSDGDSSSWIMPPQGCPCTPHLACEFTLNVTGIGRQRSRPMVWSPESKLWGFPPDYPTKCDYPHFHGGSGVLISVGAMRQVPYSEAMRCYYDNVDKRTAKLESLKGSAHGDRMTSLCFWLHGVALTDPGLSLALGETTYIGNRVMDARTANPKALEEAASGTLPSNNWVWSILTMAAAHLGHHPGASELAWQLGKLYPEARRAAVRSLRLQGLWGRGDLDAQLVQQGLSWVKGRWVFDNTRATKAEDQDREGVSPGSGDWTSAESEAGAQRRGENGAGDMGGITTAY</sequence>
<dbReference type="PANTHER" id="PTHR23033:SF50">
    <property type="entry name" value="HEXOSYLTRANSFERASE"/>
    <property type="match status" value="1"/>
</dbReference>
<dbReference type="Gene3D" id="3.90.550.50">
    <property type="match status" value="1"/>
</dbReference>
<evidence type="ECO:0000256" key="2">
    <source>
        <dbReference type="ARBA" id="ARBA00006462"/>
    </source>
</evidence>
<evidence type="ECO:0000256" key="7">
    <source>
        <dbReference type="SAM" id="MobiDB-lite"/>
    </source>
</evidence>
<name>A0A8J4BJD0_9CHLO</name>
<dbReference type="AlphaFoldDB" id="A0A8J4BJD0"/>
<keyword evidence="6" id="KW-0472">Membrane</keyword>
<dbReference type="PANTHER" id="PTHR23033">
    <property type="entry name" value="BETA1,3-GALACTOSYLTRANSFERASE"/>
    <property type="match status" value="1"/>
</dbReference>
<feature type="compositionally biased region" description="Basic and acidic residues" evidence="7">
    <location>
        <begin position="466"/>
        <end position="476"/>
    </location>
</feature>
<evidence type="ECO:0000256" key="6">
    <source>
        <dbReference type="ARBA" id="ARBA00023136"/>
    </source>
</evidence>
<evidence type="ECO:0000313" key="9">
    <source>
        <dbReference type="Proteomes" id="UP000747399"/>
    </source>
</evidence>
<evidence type="ECO:0000313" key="8">
    <source>
        <dbReference type="EMBL" id="GIL62901.1"/>
    </source>
</evidence>
<gene>
    <name evidence="8" type="ORF">Vafri_17111</name>
</gene>
<comment type="similarity">
    <text evidence="2">Belongs to the glycosyltransferase 31 family. Beta3-Gal-T subfamily.</text>
</comment>
<dbReference type="Proteomes" id="UP000747399">
    <property type="component" value="Unassembled WGS sequence"/>
</dbReference>
<accession>A0A8J4BJD0</accession>
<keyword evidence="9" id="KW-1185">Reference proteome</keyword>
<reference evidence="8" key="1">
    <citation type="journal article" date="2021" name="Proc. Natl. Acad. Sci. U.S.A.">
        <title>Three genomes in the algal genus Volvox reveal the fate of a haploid sex-determining region after a transition to homothallism.</title>
        <authorList>
            <person name="Yamamoto K."/>
            <person name="Hamaji T."/>
            <person name="Kawai-Toyooka H."/>
            <person name="Matsuzaki R."/>
            <person name="Takahashi F."/>
            <person name="Nishimura Y."/>
            <person name="Kawachi M."/>
            <person name="Noguchi H."/>
            <person name="Minakuchi Y."/>
            <person name="Umen J.G."/>
            <person name="Toyoda A."/>
            <person name="Nozaki H."/>
        </authorList>
    </citation>
    <scope>NUCLEOTIDE SEQUENCE</scope>
    <source>
        <strain evidence="8">NIES-3780</strain>
    </source>
</reference>
<evidence type="ECO:0000256" key="3">
    <source>
        <dbReference type="ARBA" id="ARBA00022692"/>
    </source>
</evidence>
<evidence type="ECO:0000256" key="4">
    <source>
        <dbReference type="ARBA" id="ARBA00022968"/>
    </source>
</evidence>
<evidence type="ECO:0000256" key="5">
    <source>
        <dbReference type="ARBA" id="ARBA00022989"/>
    </source>
</evidence>
<feature type="region of interest" description="Disordered" evidence="7">
    <location>
        <begin position="466"/>
        <end position="511"/>
    </location>
</feature>
<dbReference type="GO" id="GO:0016020">
    <property type="term" value="C:membrane"/>
    <property type="evidence" value="ECO:0007669"/>
    <property type="project" value="UniProtKB-SubCell"/>
</dbReference>
<keyword evidence="4" id="KW-0735">Signal-anchor</keyword>
<evidence type="ECO:0000256" key="1">
    <source>
        <dbReference type="ARBA" id="ARBA00004606"/>
    </source>
</evidence>
<comment type="caution">
    <text evidence="8">The sequence shown here is derived from an EMBL/GenBank/DDBJ whole genome shotgun (WGS) entry which is preliminary data.</text>
</comment>
<feature type="region of interest" description="Disordered" evidence="7">
    <location>
        <begin position="200"/>
        <end position="234"/>
    </location>
</feature>